<evidence type="ECO:0000259" key="4">
    <source>
        <dbReference type="Pfam" id="PF18885"/>
    </source>
</evidence>
<evidence type="ECO:0000256" key="2">
    <source>
        <dbReference type="SAM" id="SignalP"/>
    </source>
</evidence>
<dbReference type="InterPro" id="IPR051918">
    <property type="entry name" value="STPP_CPPED1"/>
</dbReference>
<dbReference type="Pfam" id="PF00149">
    <property type="entry name" value="Metallophos"/>
    <property type="match status" value="1"/>
</dbReference>
<feature type="signal peptide" evidence="2">
    <location>
        <begin position="1"/>
        <end position="25"/>
    </location>
</feature>
<dbReference type="KEGG" id="mlv:CVS47_00184"/>
<dbReference type="Pfam" id="PF18885">
    <property type="entry name" value="DUF5648"/>
    <property type="match status" value="1"/>
</dbReference>
<dbReference type="InterPro" id="IPR029052">
    <property type="entry name" value="Metallo-depent_PP-like"/>
</dbReference>
<dbReference type="Gene3D" id="3.60.21.10">
    <property type="match status" value="1"/>
</dbReference>
<dbReference type="InterPro" id="IPR004843">
    <property type="entry name" value="Calcineurin-like_PHP"/>
</dbReference>
<dbReference type="InterPro" id="IPR043708">
    <property type="entry name" value="DUF5648"/>
</dbReference>
<evidence type="ECO:0000259" key="3">
    <source>
        <dbReference type="Pfam" id="PF00149"/>
    </source>
</evidence>
<dbReference type="GO" id="GO:0016787">
    <property type="term" value="F:hydrolase activity"/>
    <property type="evidence" value="ECO:0007669"/>
    <property type="project" value="InterPro"/>
</dbReference>
<feature type="domain" description="Calcineurin-like phosphoesterase" evidence="3">
    <location>
        <begin position="248"/>
        <end position="453"/>
    </location>
</feature>
<reference evidence="5 6" key="1">
    <citation type="submission" date="2018-08" db="EMBL/GenBank/DDBJ databases">
        <title>Microbacterium lemovicicum sp. nov., a bacterium isolated from a natural uranium-rich soil.</title>
        <authorList>
            <person name="ORTET P."/>
        </authorList>
    </citation>
    <scope>NUCLEOTIDE SEQUENCE [LARGE SCALE GENOMIC DNA]</scope>
    <source>
        <strain evidence="5 6">Viu22</strain>
    </source>
</reference>
<dbReference type="SUPFAM" id="SSF56300">
    <property type="entry name" value="Metallo-dependent phosphatases"/>
    <property type="match status" value="1"/>
</dbReference>
<keyword evidence="6" id="KW-1185">Reference proteome</keyword>
<dbReference type="PANTHER" id="PTHR43143:SF5">
    <property type="entry name" value="SECRETED PROTEIN"/>
    <property type="match status" value="1"/>
</dbReference>
<keyword evidence="2" id="KW-0732">Signal</keyword>
<dbReference type="PANTHER" id="PTHR43143">
    <property type="entry name" value="METALLOPHOSPHOESTERASE, CALCINEURIN SUPERFAMILY"/>
    <property type="match status" value="1"/>
</dbReference>
<gene>
    <name evidence="5" type="ORF">CVS47_00184</name>
</gene>
<accession>A0A3Q9IXY8</accession>
<feature type="domain" description="DUF5648" evidence="4">
    <location>
        <begin position="46"/>
        <end position="162"/>
    </location>
</feature>
<dbReference type="AlphaFoldDB" id="A0A3Q9IXY8"/>
<protein>
    <submittedName>
        <fullName evidence="5">Uncharacterized protein</fullName>
    </submittedName>
</protein>
<proteinExistence type="predicted"/>
<sequence length="522" mass="56109">MTAIVATVSLAATGAVVAGTTAANAAPGCYAADTTVERWEDPRGVVMFTTDDAQEADAAASGFTATGDAFAVASQPAKGLVPLYDAYRTTSGNHAWIIWDREYRNVVNLGWEGRGAIGYVSPTPLADCDSVAITRGVKESLHTVVIGDEEKADAAADGYRIEYSWYAPVLSAEPTPEPVPTTAPSPTAQPTPTAEPTPTPEPTPDPTPVDPAPPVDPQPPVEGDGDGLFTVATYPDTQQEVFSWSGSRFRDRSEWLVEQRQQLDLRFVVHTGDVVNWDADSHDQYVNAEAAMDPLEEAGIPYQLSIGNHDTMATGPGGGARDSKRTREYQRTTTTFNQFFRPSDYSALKGTFEQGKVDNTYSVFEAEGATWLVLNLELWPRESVVDWAEGVIDGNPRANVIIQTHSFLDANANIDGAGQSLTRWSYGDSSPQYIYDRLVAPYGNVKVVTSGHVGAAASKVVTTAAGNKVAYMLQAIHSNTDNPVRLSQFDVNAGKIDTKVYSPEDGVTWDANSLTGLSFIKD</sequence>
<dbReference type="Proteomes" id="UP000276888">
    <property type="component" value="Chromosome"/>
</dbReference>
<feature type="region of interest" description="Disordered" evidence="1">
    <location>
        <begin position="173"/>
        <end position="224"/>
    </location>
</feature>
<evidence type="ECO:0000313" key="6">
    <source>
        <dbReference type="Proteomes" id="UP000276888"/>
    </source>
</evidence>
<evidence type="ECO:0000313" key="5">
    <source>
        <dbReference type="EMBL" id="AZS35592.1"/>
    </source>
</evidence>
<dbReference type="EMBL" id="CP031423">
    <property type="protein sequence ID" value="AZS35592.1"/>
    <property type="molecule type" value="Genomic_DNA"/>
</dbReference>
<feature type="compositionally biased region" description="Pro residues" evidence="1">
    <location>
        <begin position="175"/>
        <end position="220"/>
    </location>
</feature>
<feature type="chain" id="PRO_5018672162" evidence="2">
    <location>
        <begin position="26"/>
        <end position="522"/>
    </location>
</feature>
<organism evidence="5 6">
    <name type="scientific">Microbacterium lemovicicum</name>
    <dbReference type="NCBI Taxonomy" id="1072463"/>
    <lineage>
        <taxon>Bacteria</taxon>
        <taxon>Bacillati</taxon>
        <taxon>Actinomycetota</taxon>
        <taxon>Actinomycetes</taxon>
        <taxon>Micrococcales</taxon>
        <taxon>Microbacteriaceae</taxon>
        <taxon>Microbacterium</taxon>
    </lineage>
</organism>
<evidence type="ECO:0000256" key="1">
    <source>
        <dbReference type="SAM" id="MobiDB-lite"/>
    </source>
</evidence>
<name>A0A3Q9IXY8_9MICO</name>